<dbReference type="AlphaFoldDB" id="A0A3Q8ERF7"/>
<dbReference type="EC" id="3.6.1.-" evidence="4"/>
<accession>A0A3Q8ERF7</accession>
<gene>
    <name evidence="5" type="primary">yceF</name>
    <name evidence="5" type="ORF">CKSOR_00448</name>
</gene>
<protein>
    <recommendedName>
        <fullName evidence="4">7-methyl-GTP pyrophosphatase</fullName>
        <shortName evidence="4">m(7)GTP pyrophosphatase</shortName>
        <ecNumber evidence="4">3.6.1.-</ecNumber>
    </recommendedName>
</protein>
<dbReference type="Gene3D" id="3.90.950.10">
    <property type="match status" value="1"/>
</dbReference>
<dbReference type="HAMAP" id="MF_00528">
    <property type="entry name" value="Maf"/>
    <property type="match status" value="1"/>
</dbReference>
<dbReference type="OrthoDB" id="9813694at2"/>
<name>A0A3Q8ERF7_9PROT</name>
<dbReference type="Proteomes" id="UP000266796">
    <property type="component" value="Chromosome"/>
</dbReference>
<comment type="cofactor">
    <cofactor evidence="1 4">
        <name>a divalent metal cation</name>
        <dbReference type="ChEBI" id="CHEBI:60240"/>
    </cofactor>
</comment>
<dbReference type="NCBIfam" id="TIGR00172">
    <property type="entry name" value="maf"/>
    <property type="match status" value="1"/>
</dbReference>
<comment type="catalytic activity">
    <reaction evidence="4">
        <text>N(7)-methyl-GTP + H2O = N(7)-methyl-GMP + diphosphate + H(+)</text>
        <dbReference type="Rhea" id="RHEA:58744"/>
        <dbReference type="ChEBI" id="CHEBI:15377"/>
        <dbReference type="ChEBI" id="CHEBI:15378"/>
        <dbReference type="ChEBI" id="CHEBI:33019"/>
        <dbReference type="ChEBI" id="CHEBI:58285"/>
        <dbReference type="ChEBI" id="CHEBI:87133"/>
    </reaction>
</comment>
<reference evidence="5 6" key="1">
    <citation type="journal article" date="2018" name="Parasitology">
        <title>The reduced genome of Candidatus Kinetoplastibacterium sorsogonicusi, the endosymbiont of Kentomonas sorsogonicus (Trypanosomatidae): loss of the haem-synthesis pathway.</title>
        <authorList>
            <person name="Silva F.M."/>
            <person name="Kostygov A.Y."/>
            <person name="Spodareva V.V."/>
            <person name="Butenko A."/>
            <person name="Tossou R."/>
            <person name="Lukes J."/>
            <person name="Yurchenko V."/>
            <person name="Alves J.M.P."/>
        </authorList>
    </citation>
    <scope>NUCLEOTIDE SEQUENCE [LARGE SCALE GENOMIC DNA]</scope>
    <source>
        <strain evidence="5 6">MF-08</strain>
    </source>
</reference>
<dbReference type="PIRSF" id="PIRSF006305">
    <property type="entry name" value="Maf"/>
    <property type="match status" value="1"/>
</dbReference>
<comment type="similarity">
    <text evidence="4">Belongs to the Maf family. YceF subfamily.</text>
</comment>
<evidence type="ECO:0000256" key="1">
    <source>
        <dbReference type="ARBA" id="ARBA00001968"/>
    </source>
</evidence>
<sequence length="195" mass="21853">MNKSQYKLILASSSQYRFNLLKKLNLNFEVILPNVDESAFYHPSPKKLSLILSIAKAHSVQKKLSNEQIIIGSDQVGVCDGKIIGKSYDFDKAVSQLKFLSNKILRFYTSVTVIRGKLQKSGTVMTKCKIKKLTTEEIEKYLKIDNPYDVAGSIKTESLGIVLIDKIESNDPTAVLGLPMIKLIKILSNFNIRAI</sequence>
<proteinExistence type="inferred from homology"/>
<dbReference type="Pfam" id="PF02545">
    <property type="entry name" value="Maf"/>
    <property type="match status" value="1"/>
</dbReference>
<evidence type="ECO:0000256" key="3">
    <source>
        <dbReference type="ARBA" id="ARBA00023080"/>
    </source>
</evidence>
<evidence type="ECO:0000256" key="2">
    <source>
        <dbReference type="ARBA" id="ARBA00022801"/>
    </source>
</evidence>
<dbReference type="RefSeq" id="WP_108673966.1">
    <property type="nucleotide sequence ID" value="NZ_CP025628.1"/>
</dbReference>
<dbReference type="EMBL" id="CP025628">
    <property type="protein sequence ID" value="AWD32560.1"/>
    <property type="molecule type" value="Genomic_DNA"/>
</dbReference>
<dbReference type="PANTHER" id="PTHR43213:SF5">
    <property type="entry name" value="BIFUNCTIONAL DTTP_UTP PYROPHOSPHATASE_METHYLTRANSFERASE PROTEIN-RELATED"/>
    <property type="match status" value="1"/>
</dbReference>
<organism evidence="5 6">
    <name type="scientific">Candidatus Kinetoplastidibacterium kentomonadis</name>
    <dbReference type="NCBI Taxonomy" id="1576550"/>
    <lineage>
        <taxon>Bacteria</taxon>
        <taxon>Pseudomonadati</taxon>
        <taxon>Pseudomonadota</taxon>
        <taxon>Betaproteobacteria</taxon>
        <taxon>Candidatus Kinetoplastidibacterium</taxon>
    </lineage>
</organism>
<keyword evidence="2 4" id="KW-0378">Hydrolase</keyword>
<feature type="site" description="Important for substrate specificity" evidence="4">
    <location>
        <position position="75"/>
    </location>
</feature>
<comment type="caution">
    <text evidence="4">Lacks conserved residue(s) required for the propagation of feature annotation.</text>
</comment>
<keyword evidence="4" id="KW-0963">Cytoplasm</keyword>
<keyword evidence="6" id="KW-1185">Reference proteome</keyword>
<dbReference type="InterPro" id="IPR029001">
    <property type="entry name" value="ITPase-like_fam"/>
</dbReference>
<dbReference type="GO" id="GO:0005737">
    <property type="term" value="C:cytoplasm"/>
    <property type="evidence" value="ECO:0007669"/>
    <property type="project" value="UniProtKB-SubCell"/>
</dbReference>
<dbReference type="CDD" id="cd00555">
    <property type="entry name" value="Maf"/>
    <property type="match status" value="1"/>
</dbReference>
<dbReference type="GO" id="GO:0047429">
    <property type="term" value="F:nucleoside triphosphate diphosphatase activity"/>
    <property type="evidence" value="ECO:0007669"/>
    <property type="project" value="InterPro"/>
</dbReference>
<evidence type="ECO:0000256" key="4">
    <source>
        <dbReference type="HAMAP-Rule" id="MF_00528"/>
    </source>
</evidence>
<dbReference type="GO" id="GO:0009117">
    <property type="term" value="P:nucleotide metabolic process"/>
    <property type="evidence" value="ECO:0007669"/>
    <property type="project" value="UniProtKB-KW"/>
</dbReference>
<comment type="subcellular location">
    <subcellularLocation>
        <location evidence="4">Cytoplasm</location>
    </subcellularLocation>
</comment>
<dbReference type="SUPFAM" id="SSF52972">
    <property type="entry name" value="ITPase-like"/>
    <property type="match status" value="1"/>
</dbReference>
<feature type="site" description="Important for substrate specificity" evidence="4">
    <location>
        <position position="157"/>
    </location>
</feature>
<dbReference type="PANTHER" id="PTHR43213">
    <property type="entry name" value="BIFUNCTIONAL DTTP/UTP PYROPHOSPHATASE/METHYLTRANSFERASE PROTEIN-RELATED"/>
    <property type="match status" value="1"/>
</dbReference>
<keyword evidence="3 4" id="KW-0546">Nucleotide metabolism</keyword>
<dbReference type="KEGG" id="kso:CKSOR_00448"/>
<evidence type="ECO:0000313" key="5">
    <source>
        <dbReference type="EMBL" id="AWD32560.1"/>
    </source>
</evidence>
<feature type="active site" description="Proton acceptor" evidence="4">
    <location>
        <position position="74"/>
    </location>
</feature>
<comment type="function">
    <text evidence="4">Nucleoside triphosphate pyrophosphatase that hydrolyzes 7-methyl-GTP (m(7)GTP). May have a dual role in cell division arrest and in preventing the incorporation of modified nucleotides into cellular nucleic acids.</text>
</comment>
<dbReference type="InterPro" id="IPR003697">
    <property type="entry name" value="Maf-like"/>
</dbReference>
<evidence type="ECO:0000313" key="6">
    <source>
        <dbReference type="Proteomes" id="UP000266796"/>
    </source>
</evidence>
<feature type="site" description="Important for substrate specificity" evidence="4">
    <location>
        <position position="16"/>
    </location>
</feature>